<accession>A0A7K1FJL7</accession>
<name>A0A7K1FJL7_9ACTN</name>
<reference evidence="4 5" key="1">
    <citation type="submission" date="2019-11" db="EMBL/GenBank/DDBJ databases">
        <authorList>
            <person name="Jiang L.-Q."/>
        </authorList>
    </citation>
    <scope>NUCLEOTIDE SEQUENCE [LARGE SCALE GENOMIC DNA]</scope>
    <source>
        <strain evidence="4 5">YIM 132087</strain>
    </source>
</reference>
<keyword evidence="1" id="KW-0328">Glycosyltransferase</keyword>
<sequence>MRIAFVCADPGIPVFGTKGASLHARAVIGEFRRAGHDVRVVAVRPDGGPADVGVHRLPAVPAGSGITVADRELAAMAADRAVADALEDIDPDLVYERYSLWGRTATDWARRHRRPSVLEVNAPLVQEQQLHRSLVHTAVAEECAVAALSAASVVVCVSDPVADWARERGADPLVVPNGVDVQRISPRSGPVTPADAGRFVVGFAGSLKPWHGVEVLLEAVARLHRSDRRWAALVVGDGPRRVALAGSAAASDLGTALEFNGAVPADAVVTQLRRMDIACAPYPVAQDQYFSPLKVYEYLAAGLPVVASGVGQLPAALDHGRLGVLVPPGDPAALALALHRLRSDTALRTDLARRGRARAVAAHTWADVVRRSLAPLGGLVRGDGIRSTA</sequence>
<gene>
    <name evidence="4" type="ORF">GIS00_10210</name>
</gene>
<feature type="domain" description="Glycosyltransferase subfamily 4-like N-terminal" evidence="3">
    <location>
        <begin position="19"/>
        <end position="183"/>
    </location>
</feature>
<dbReference type="Pfam" id="PF13439">
    <property type="entry name" value="Glyco_transf_4"/>
    <property type="match status" value="1"/>
</dbReference>
<dbReference type="Gene3D" id="3.40.50.2000">
    <property type="entry name" value="Glycogen Phosphorylase B"/>
    <property type="match status" value="2"/>
</dbReference>
<dbReference type="PANTHER" id="PTHR12526:SF510">
    <property type="entry name" value="D-INOSITOL 3-PHOSPHATE GLYCOSYLTRANSFERASE"/>
    <property type="match status" value="1"/>
</dbReference>
<dbReference type="InterPro" id="IPR028098">
    <property type="entry name" value="Glyco_trans_4-like_N"/>
</dbReference>
<dbReference type="PANTHER" id="PTHR12526">
    <property type="entry name" value="GLYCOSYLTRANSFERASE"/>
    <property type="match status" value="1"/>
</dbReference>
<dbReference type="Proteomes" id="UP000460221">
    <property type="component" value="Unassembled WGS sequence"/>
</dbReference>
<evidence type="ECO:0000256" key="2">
    <source>
        <dbReference type="ARBA" id="ARBA00022679"/>
    </source>
</evidence>
<protein>
    <submittedName>
        <fullName evidence="4">Glycosyltransferase</fullName>
    </submittedName>
</protein>
<evidence type="ECO:0000259" key="3">
    <source>
        <dbReference type="Pfam" id="PF13439"/>
    </source>
</evidence>
<keyword evidence="2 4" id="KW-0808">Transferase</keyword>
<dbReference type="CDD" id="cd03801">
    <property type="entry name" value="GT4_PimA-like"/>
    <property type="match status" value="1"/>
</dbReference>
<evidence type="ECO:0000313" key="4">
    <source>
        <dbReference type="EMBL" id="MTD14321.1"/>
    </source>
</evidence>
<organism evidence="4 5">
    <name type="scientific">Nakamurella alba</name>
    <dbReference type="NCBI Taxonomy" id="2665158"/>
    <lineage>
        <taxon>Bacteria</taxon>
        <taxon>Bacillati</taxon>
        <taxon>Actinomycetota</taxon>
        <taxon>Actinomycetes</taxon>
        <taxon>Nakamurellales</taxon>
        <taxon>Nakamurellaceae</taxon>
        <taxon>Nakamurella</taxon>
    </lineage>
</organism>
<evidence type="ECO:0000256" key="1">
    <source>
        <dbReference type="ARBA" id="ARBA00022676"/>
    </source>
</evidence>
<evidence type="ECO:0000313" key="5">
    <source>
        <dbReference type="Proteomes" id="UP000460221"/>
    </source>
</evidence>
<proteinExistence type="predicted"/>
<dbReference type="Pfam" id="PF13692">
    <property type="entry name" value="Glyco_trans_1_4"/>
    <property type="match status" value="1"/>
</dbReference>
<dbReference type="GO" id="GO:0016757">
    <property type="term" value="F:glycosyltransferase activity"/>
    <property type="evidence" value="ECO:0007669"/>
    <property type="project" value="UniProtKB-KW"/>
</dbReference>
<dbReference type="AlphaFoldDB" id="A0A7K1FJL7"/>
<keyword evidence="5" id="KW-1185">Reference proteome</keyword>
<dbReference type="SUPFAM" id="SSF53756">
    <property type="entry name" value="UDP-Glycosyltransferase/glycogen phosphorylase"/>
    <property type="match status" value="1"/>
</dbReference>
<dbReference type="RefSeq" id="WP_154768303.1">
    <property type="nucleotide sequence ID" value="NZ_WLYK01000002.1"/>
</dbReference>
<comment type="caution">
    <text evidence="4">The sequence shown here is derived from an EMBL/GenBank/DDBJ whole genome shotgun (WGS) entry which is preliminary data.</text>
</comment>
<dbReference type="EMBL" id="WLYK01000002">
    <property type="protein sequence ID" value="MTD14321.1"/>
    <property type="molecule type" value="Genomic_DNA"/>
</dbReference>